<evidence type="ECO:0000313" key="2">
    <source>
        <dbReference type="EMBL" id="OCL09981.1"/>
    </source>
</evidence>
<proteinExistence type="predicted"/>
<dbReference type="Pfam" id="PF17648">
    <property type="entry name" value="Luciferase"/>
    <property type="match status" value="1"/>
</dbReference>
<dbReference type="InterPro" id="IPR040841">
    <property type="entry name" value="Luciferase_dom"/>
</dbReference>
<evidence type="ECO:0000259" key="1">
    <source>
        <dbReference type="Pfam" id="PF17648"/>
    </source>
</evidence>
<feature type="non-terminal residue" evidence="2">
    <location>
        <position position="1"/>
    </location>
</feature>
<feature type="domain" description="Luciferase" evidence="1">
    <location>
        <begin position="141"/>
        <end position="213"/>
    </location>
</feature>
<feature type="non-terminal residue" evidence="2">
    <location>
        <position position="264"/>
    </location>
</feature>
<evidence type="ECO:0000313" key="3">
    <source>
        <dbReference type="Proteomes" id="UP000250140"/>
    </source>
</evidence>
<reference evidence="2 3" key="1">
    <citation type="journal article" date="2016" name="Nat. Commun.">
        <title>Ectomycorrhizal ecology is imprinted in the genome of the dominant symbiotic fungus Cenococcum geophilum.</title>
        <authorList>
            <consortium name="DOE Joint Genome Institute"/>
            <person name="Peter M."/>
            <person name="Kohler A."/>
            <person name="Ohm R.A."/>
            <person name="Kuo A."/>
            <person name="Krutzmann J."/>
            <person name="Morin E."/>
            <person name="Arend M."/>
            <person name="Barry K.W."/>
            <person name="Binder M."/>
            <person name="Choi C."/>
            <person name="Clum A."/>
            <person name="Copeland A."/>
            <person name="Grisel N."/>
            <person name="Haridas S."/>
            <person name="Kipfer T."/>
            <person name="LaButti K."/>
            <person name="Lindquist E."/>
            <person name="Lipzen A."/>
            <person name="Maire R."/>
            <person name="Meier B."/>
            <person name="Mihaltcheva S."/>
            <person name="Molinier V."/>
            <person name="Murat C."/>
            <person name="Poggeler S."/>
            <person name="Quandt C.A."/>
            <person name="Sperisen C."/>
            <person name="Tritt A."/>
            <person name="Tisserant E."/>
            <person name="Crous P.W."/>
            <person name="Henrissat B."/>
            <person name="Nehls U."/>
            <person name="Egli S."/>
            <person name="Spatafora J.W."/>
            <person name="Grigoriev I.V."/>
            <person name="Martin F.M."/>
        </authorList>
    </citation>
    <scope>NUCLEOTIDE SEQUENCE [LARGE SCALE GENOMIC DNA]</scope>
    <source>
        <strain evidence="2 3">CBS 207.34</strain>
    </source>
</reference>
<dbReference type="PANTHER" id="PTHR38695">
    <property type="entry name" value="AMINO ACID PERMEASE_ SLC12A DOMAIN-CONTAINING PROTEIN"/>
    <property type="match status" value="1"/>
</dbReference>
<accession>A0A8E2F3V2</accession>
<gene>
    <name evidence="2" type="ORF">AOQ84DRAFT_250885</name>
</gene>
<keyword evidence="3" id="KW-1185">Reference proteome</keyword>
<sequence>LLLLTIPISAFYLIYRDYNAFKSLGPGGTPSTPLGYLKIKVLSLFALRDVYQPASIPSYFRPQTGYLTTLPERVGSRPRVTGIAPQRQQDQTSTPEIFNALSEALKELAQQPTNQLTEKTSCFEKHSAGLFALTPITRTCRGEVCHAHPSDGSLHMTLHPADAKLVLENGWGERHPLARGGWFRRFVPREFVMIYAPRDEKEIEIVLEIVCAAAWWVSGVNVGAITGLELKDRRLRDVDVDTEAQPACWGCRKRLCQRGNVDQM</sequence>
<protein>
    <recommendedName>
        <fullName evidence="1">Luciferase domain-containing protein</fullName>
    </recommendedName>
</protein>
<dbReference type="PANTHER" id="PTHR38695:SF1">
    <property type="entry name" value="AMINO ACID PERMEASE_ SLC12A DOMAIN-CONTAINING PROTEIN"/>
    <property type="match status" value="1"/>
</dbReference>
<organism evidence="2 3">
    <name type="scientific">Glonium stellatum</name>
    <dbReference type="NCBI Taxonomy" id="574774"/>
    <lineage>
        <taxon>Eukaryota</taxon>
        <taxon>Fungi</taxon>
        <taxon>Dikarya</taxon>
        <taxon>Ascomycota</taxon>
        <taxon>Pezizomycotina</taxon>
        <taxon>Dothideomycetes</taxon>
        <taxon>Pleosporomycetidae</taxon>
        <taxon>Gloniales</taxon>
        <taxon>Gloniaceae</taxon>
        <taxon>Glonium</taxon>
    </lineage>
</organism>
<dbReference type="AlphaFoldDB" id="A0A8E2F3V2"/>
<name>A0A8E2F3V2_9PEZI</name>
<dbReference type="Proteomes" id="UP000250140">
    <property type="component" value="Unassembled WGS sequence"/>
</dbReference>
<dbReference type="EMBL" id="KV749323">
    <property type="protein sequence ID" value="OCL09981.1"/>
    <property type="molecule type" value="Genomic_DNA"/>
</dbReference>
<dbReference type="OrthoDB" id="9987011at2759"/>
<dbReference type="InterPro" id="IPR048273">
    <property type="entry name" value="Luciferase"/>
</dbReference>